<dbReference type="InterPro" id="IPR014196">
    <property type="entry name" value="SpoIIM"/>
</dbReference>
<reference evidence="2 3" key="1">
    <citation type="submission" date="2019-12" db="EMBL/GenBank/DDBJ databases">
        <title>Whole-genome analyses of novel actinobacteria.</title>
        <authorList>
            <person name="Sahin N."/>
            <person name="Saygin H."/>
        </authorList>
    </citation>
    <scope>NUCLEOTIDE SEQUENCE [LARGE SCALE GENOMIC DNA]</scope>
    <source>
        <strain evidence="2 3">KC615</strain>
    </source>
</reference>
<accession>A0A6I4VMD8</accession>
<organism evidence="2 3">
    <name type="scientific">Shimazuella alba</name>
    <dbReference type="NCBI Taxonomy" id="2690964"/>
    <lineage>
        <taxon>Bacteria</taxon>
        <taxon>Bacillati</taxon>
        <taxon>Bacillota</taxon>
        <taxon>Bacilli</taxon>
        <taxon>Bacillales</taxon>
        <taxon>Thermoactinomycetaceae</taxon>
        <taxon>Shimazuella</taxon>
    </lineage>
</organism>
<evidence type="ECO:0000313" key="2">
    <source>
        <dbReference type="EMBL" id="MXQ52173.1"/>
    </source>
</evidence>
<keyword evidence="3" id="KW-1185">Reference proteome</keyword>
<comment type="caution">
    <text evidence="2">The sequence shown here is derived from an EMBL/GenBank/DDBJ whole genome shotgun (WGS) entry which is preliminary data.</text>
</comment>
<evidence type="ECO:0000256" key="1">
    <source>
        <dbReference type="SAM" id="Phobius"/>
    </source>
</evidence>
<keyword evidence="1" id="KW-0812">Transmembrane</keyword>
<feature type="transmembrane region" description="Helical" evidence="1">
    <location>
        <begin position="21"/>
        <end position="43"/>
    </location>
</feature>
<dbReference type="InterPro" id="IPR002798">
    <property type="entry name" value="SpoIIM-like"/>
</dbReference>
<evidence type="ECO:0000313" key="3">
    <source>
        <dbReference type="Proteomes" id="UP000430692"/>
    </source>
</evidence>
<dbReference type="Proteomes" id="UP000430692">
    <property type="component" value="Unassembled WGS sequence"/>
</dbReference>
<sequence>MKRKNRVLHLLVDHLIEQKSIYLFVSVLFLVGVVFGAVIVNTLDVNKKTELLQYLQYFFQGLARDDIADPSIAFQHSIGDYFKMLALMWILGLSVIGIPVMLVYLFFKGLVTGFTIGFLINQLSWKGLWFAVAAVIPINIVVIPVLLILSVAGIQFSITLVKNRFMNSRGPIYPQFVHYSLLASALTVCLLLVAATEAYVSPVLMKNVIPFGM</sequence>
<dbReference type="EMBL" id="WUUL01000001">
    <property type="protein sequence ID" value="MXQ52173.1"/>
    <property type="molecule type" value="Genomic_DNA"/>
</dbReference>
<dbReference type="PIRSF" id="PIRSF038973">
    <property type="entry name" value="SpoIIM"/>
    <property type="match status" value="1"/>
</dbReference>
<dbReference type="RefSeq" id="WP_160799228.1">
    <property type="nucleotide sequence ID" value="NZ_WUUL01000001.1"/>
</dbReference>
<dbReference type="NCBIfam" id="TIGR02831">
    <property type="entry name" value="spo_II_M"/>
    <property type="match status" value="1"/>
</dbReference>
<feature type="transmembrane region" description="Helical" evidence="1">
    <location>
        <begin position="176"/>
        <end position="200"/>
    </location>
</feature>
<keyword evidence="1" id="KW-1133">Transmembrane helix</keyword>
<dbReference type="AlphaFoldDB" id="A0A6I4VMD8"/>
<feature type="transmembrane region" description="Helical" evidence="1">
    <location>
        <begin position="86"/>
        <end position="107"/>
    </location>
</feature>
<gene>
    <name evidence="2" type="primary">spoIIM</name>
    <name evidence="2" type="ORF">GSM42_00100</name>
</gene>
<dbReference type="Pfam" id="PF01944">
    <property type="entry name" value="SpoIIM"/>
    <property type="match status" value="1"/>
</dbReference>
<feature type="transmembrane region" description="Helical" evidence="1">
    <location>
        <begin position="128"/>
        <end position="156"/>
    </location>
</feature>
<protein>
    <submittedName>
        <fullName evidence="2">Stage II sporulation protein M</fullName>
    </submittedName>
</protein>
<keyword evidence="1" id="KW-0472">Membrane</keyword>
<proteinExistence type="predicted"/>
<name>A0A6I4VMD8_9BACL</name>